<protein>
    <submittedName>
        <fullName evidence="1">Uncharacterized protein</fullName>
    </submittedName>
</protein>
<dbReference type="Proteomes" id="UP001144978">
    <property type="component" value="Unassembled WGS sequence"/>
</dbReference>
<accession>A0ACC1N0W5</accession>
<comment type="caution">
    <text evidence="1">The sequence shown here is derived from an EMBL/GenBank/DDBJ whole genome shotgun (WGS) entry which is preliminary data.</text>
</comment>
<sequence>MAVTRSRRWLRNVGPLDSLRKPRVLSAQLSHANEVESEALQDIDFAFALDLDIPGLHGLQGAVPPPGVLSVTCRPNHPPLQGTNQGSPAACADGRTVSRTAITITTSQSVMSDGACDIPLQGHHMRCGTAARASTGNTSLYTAACAAYRAMINVPAAAKKMFTTGSVRRSPTLRGSLTATKPPLSCPAATCTHNNNKEIPSWHVESEKIGQQDTRRRRHRLINWIQTFAGMTESVSLGRVYQDSRGTTQSSGSMQKPAASEYHQRDFAGTVRVAGIQCKNQCRSLSCAGQPRRGDGNA</sequence>
<evidence type="ECO:0000313" key="2">
    <source>
        <dbReference type="Proteomes" id="UP001144978"/>
    </source>
</evidence>
<evidence type="ECO:0000313" key="1">
    <source>
        <dbReference type="EMBL" id="KAJ2972131.1"/>
    </source>
</evidence>
<dbReference type="EMBL" id="JANSHE010005214">
    <property type="protein sequence ID" value="KAJ2972131.1"/>
    <property type="molecule type" value="Genomic_DNA"/>
</dbReference>
<gene>
    <name evidence="1" type="ORF">NUW54_g12339</name>
</gene>
<keyword evidence="2" id="KW-1185">Reference proteome</keyword>
<proteinExistence type="predicted"/>
<organism evidence="1 2">
    <name type="scientific">Trametes sanguinea</name>
    <dbReference type="NCBI Taxonomy" id="158606"/>
    <lineage>
        <taxon>Eukaryota</taxon>
        <taxon>Fungi</taxon>
        <taxon>Dikarya</taxon>
        <taxon>Basidiomycota</taxon>
        <taxon>Agaricomycotina</taxon>
        <taxon>Agaricomycetes</taxon>
        <taxon>Polyporales</taxon>
        <taxon>Polyporaceae</taxon>
        <taxon>Trametes</taxon>
    </lineage>
</organism>
<reference evidence="1" key="1">
    <citation type="submission" date="2022-08" db="EMBL/GenBank/DDBJ databases">
        <title>Genome Sequence of Pycnoporus sanguineus.</title>
        <authorList>
            <person name="Buettner E."/>
        </authorList>
    </citation>
    <scope>NUCLEOTIDE SEQUENCE</scope>
    <source>
        <strain evidence="1">CG-C14</strain>
    </source>
</reference>
<name>A0ACC1N0W5_9APHY</name>